<evidence type="ECO:0000256" key="3">
    <source>
        <dbReference type="ARBA" id="ARBA00023242"/>
    </source>
</evidence>
<reference evidence="6 7" key="1">
    <citation type="submission" date="2018-07" db="EMBL/GenBank/DDBJ databases">
        <title>The genomes of Aspergillus section Nigri reveals drivers in fungal speciation.</title>
        <authorList>
            <consortium name="DOE Joint Genome Institute"/>
            <person name="Vesth T.C."/>
            <person name="Nybo J."/>
            <person name="Theobald S."/>
            <person name="Brandl J."/>
            <person name="Frisvad J.C."/>
            <person name="Nielsen K.F."/>
            <person name="Lyhne E.K."/>
            <person name="Kogle M.E."/>
            <person name="Kuo A."/>
            <person name="Riley R."/>
            <person name="Clum A."/>
            <person name="Nolan M."/>
            <person name="Lipzen A."/>
            <person name="Salamov A."/>
            <person name="Henrissat B."/>
            <person name="Wiebenga A."/>
            <person name="De vries R.P."/>
            <person name="Grigoriev I.V."/>
            <person name="Mortensen U.H."/>
            <person name="Andersen M.R."/>
            <person name="Baker S.E."/>
        </authorList>
    </citation>
    <scope>NUCLEOTIDE SEQUENCE [LARGE SCALE GENOMIC DNA]</scope>
    <source>
        <strain evidence="6 7">CBS 139.54b</strain>
    </source>
</reference>
<dbReference type="PANTHER" id="PTHR46910:SF25">
    <property type="entry name" value="ABC-TRANSPORTER-REGULATING TRANSCRIPTION FACTOR"/>
    <property type="match status" value="1"/>
</dbReference>
<accession>A0A3F3PMC9</accession>
<dbReference type="GO" id="GO:0003677">
    <property type="term" value="F:DNA binding"/>
    <property type="evidence" value="ECO:0007669"/>
    <property type="project" value="InterPro"/>
</dbReference>
<dbReference type="STRING" id="1341132.A0A3F3PMC9"/>
<evidence type="ECO:0000256" key="2">
    <source>
        <dbReference type="ARBA" id="ARBA00023163"/>
    </source>
</evidence>
<sequence length="622" mass="69489">MIALHENFSLWKAQLGRQAIAQSLRKQTALFPHWQLRKQAVALSKLILAGNTTVGGPSPWVIETGEPRFSEIAGSLVLGINRKLKLQRNISQGSVPEPEPDIAWKYSKAYFENSFDAMFGVISRPAFEARLRYHLERNGLSDDDPAWYALRNTVYAFGRRIELSKASCATTLVEAEESAWQFFQKALSVHTELLYLPTGLMAVQALTAMSYFAEGVGSPSLEYMLCSCAMRLAQSKGLHRGEARAWNLPEPEQQHRNRIFWAIYLLEKHISYRSGRSSVIDDEDITCQLPITTPPTCTDDLGCFKYMVKHAQISSRITKRLATGSVFRQTPTQILQTVHELDLELQEWRDSLPSYLHPDKPISHDQFSRSLHPYHALYLRYSYFGSVMAIHSIFTLPWNNAIFGDGSLPVLHKQISLSSYIVVNAARSIILTLNCAQIDASTPTWLVLYFPLVSVINLFIYILKYPSLPTTQSDIALIEVAAGHFSRLEYASADLARPFAREITHLARAVATAAEEGKETMRTAPSPSMPRREADDSNTPVSLQSLNVLEGPNPPNLAIGSRRQMLAPNARQVDSENMVNFYSDDWSISSLFPPPASSPPALSPFNSGNTGSFLDFETAESA</sequence>
<feature type="compositionally biased region" description="Polar residues" evidence="4">
    <location>
        <begin position="537"/>
        <end position="547"/>
    </location>
</feature>
<dbReference type="CDD" id="cd12148">
    <property type="entry name" value="fungal_TF_MHR"/>
    <property type="match status" value="1"/>
</dbReference>
<dbReference type="Pfam" id="PF04082">
    <property type="entry name" value="Fungal_trans"/>
    <property type="match status" value="1"/>
</dbReference>
<dbReference type="AlphaFoldDB" id="A0A3F3PMC9"/>
<evidence type="ECO:0000313" key="6">
    <source>
        <dbReference type="EMBL" id="RDH28095.1"/>
    </source>
</evidence>
<feature type="domain" description="Xylanolytic transcriptional activator regulatory" evidence="5">
    <location>
        <begin position="222"/>
        <end position="296"/>
    </location>
</feature>
<gene>
    <name evidence="6" type="ORF">BDQ94DRAFT_183814</name>
</gene>
<keyword evidence="3" id="KW-0539">Nucleus</keyword>
<dbReference type="PANTHER" id="PTHR46910">
    <property type="entry name" value="TRANSCRIPTION FACTOR PDR1"/>
    <property type="match status" value="1"/>
</dbReference>
<feature type="region of interest" description="Disordered" evidence="4">
    <location>
        <begin position="512"/>
        <end position="560"/>
    </location>
</feature>
<dbReference type="SMART" id="SM00906">
    <property type="entry name" value="Fungal_trans"/>
    <property type="match status" value="1"/>
</dbReference>
<name>A0A3F3PMC9_9EURO</name>
<dbReference type="GO" id="GO:0008270">
    <property type="term" value="F:zinc ion binding"/>
    <property type="evidence" value="ECO:0007669"/>
    <property type="project" value="InterPro"/>
</dbReference>
<dbReference type="RefSeq" id="XP_026621117.1">
    <property type="nucleotide sequence ID" value="XM_026774503.1"/>
</dbReference>
<dbReference type="GO" id="GO:0006351">
    <property type="term" value="P:DNA-templated transcription"/>
    <property type="evidence" value="ECO:0007669"/>
    <property type="project" value="InterPro"/>
</dbReference>
<proteinExistence type="predicted"/>
<dbReference type="EMBL" id="KZ852080">
    <property type="protein sequence ID" value="RDH28095.1"/>
    <property type="molecule type" value="Genomic_DNA"/>
</dbReference>
<evidence type="ECO:0000256" key="1">
    <source>
        <dbReference type="ARBA" id="ARBA00023015"/>
    </source>
</evidence>
<keyword evidence="1" id="KW-0805">Transcription regulation</keyword>
<keyword evidence="2" id="KW-0804">Transcription</keyword>
<evidence type="ECO:0000313" key="7">
    <source>
        <dbReference type="Proteomes" id="UP000253729"/>
    </source>
</evidence>
<evidence type="ECO:0000259" key="5">
    <source>
        <dbReference type="SMART" id="SM00906"/>
    </source>
</evidence>
<feature type="region of interest" description="Disordered" evidence="4">
    <location>
        <begin position="593"/>
        <end position="622"/>
    </location>
</feature>
<evidence type="ECO:0000256" key="4">
    <source>
        <dbReference type="SAM" id="MobiDB-lite"/>
    </source>
</evidence>
<organism evidence="6 7">
    <name type="scientific">Aspergillus welwitschiae</name>
    <dbReference type="NCBI Taxonomy" id="1341132"/>
    <lineage>
        <taxon>Eukaryota</taxon>
        <taxon>Fungi</taxon>
        <taxon>Dikarya</taxon>
        <taxon>Ascomycota</taxon>
        <taxon>Pezizomycotina</taxon>
        <taxon>Eurotiomycetes</taxon>
        <taxon>Eurotiomycetidae</taxon>
        <taxon>Eurotiales</taxon>
        <taxon>Aspergillaceae</taxon>
        <taxon>Aspergillus</taxon>
        <taxon>Aspergillus subgen. Circumdati</taxon>
    </lineage>
</organism>
<dbReference type="GO" id="GO:0003700">
    <property type="term" value="F:DNA-binding transcription factor activity"/>
    <property type="evidence" value="ECO:0007669"/>
    <property type="project" value="InterPro"/>
</dbReference>
<dbReference type="GeneID" id="38142859"/>
<keyword evidence="7" id="KW-1185">Reference proteome</keyword>
<dbReference type="InterPro" id="IPR007219">
    <property type="entry name" value="XnlR_reg_dom"/>
</dbReference>
<dbReference type="Proteomes" id="UP000253729">
    <property type="component" value="Unassembled WGS sequence"/>
</dbReference>
<feature type="compositionally biased region" description="Pro residues" evidence="4">
    <location>
        <begin position="593"/>
        <end position="602"/>
    </location>
</feature>
<protein>
    <submittedName>
        <fullName evidence="6">Fungal-specific transcription factor domain-domain-containing protein</fullName>
    </submittedName>
</protein>
<dbReference type="InterPro" id="IPR050987">
    <property type="entry name" value="AtrR-like"/>
</dbReference>